<feature type="region of interest" description="Disordered" evidence="1">
    <location>
        <begin position="145"/>
        <end position="189"/>
    </location>
</feature>
<reference evidence="2" key="1">
    <citation type="journal article" date="2023" name="Mol. Phylogenet. Evol.">
        <title>Genome-scale phylogeny and comparative genomics of the fungal order Sordariales.</title>
        <authorList>
            <person name="Hensen N."/>
            <person name="Bonometti L."/>
            <person name="Westerberg I."/>
            <person name="Brannstrom I.O."/>
            <person name="Guillou S."/>
            <person name="Cros-Aarteil S."/>
            <person name="Calhoun S."/>
            <person name="Haridas S."/>
            <person name="Kuo A."/>
            <person name="Mondo S."/>
            <person name="Pangilinan J."/>
            <person name="Riley R."/>
            <person name="LaButti K."/>
            <person name="Andreopoulos B."/>
            <person name="Lipzen A."/>
            <person name="Chen C."/>
            <person name="Yan M."/>
            <person name="Daum C."/>
            <person name="Ng V."/>
            <person name="Clum A."/>
            <person name="Steindorff A."/>
            <person name="Ohm R.A."/>
            <person name="Martin F."/>
            <person name="Silar P."/>
            <person name="Natvig D.O."/>
            <person name="Lalanne C."/>
            <person name="Gautier V."/>
            <person name="Ament-Velasquez S.L."/>
            <person name="Kruys A."/>
            <person name="Hutchinson M.I."/>
            <person name="Powell A.J."/>
            <person name="Barry K."/>
            <person name="Miller A.N."/>
            <person name="Grigoriev I.V."/>
            <person name="Debuchy R."/>
            <person name="Gladieux P."/>
            <person name="Hiltunen Thoren M."/>
            <person name="Johannesson H."/>
        </authorList>
    </citation>
    <scope>NUCLEOTIDE SEQUENCE</scope>
    <source>
        <strain evidence="2">PSN243</strain>
    </source>
</reference>
<feature type="compositionally biased region" description="Acidic residues" evidence="1">
    <location>
        <begin position="764"/>
        <end position="779"/>
    </location>
</feature>
<feature type="compositionally biased region" description="Basic and acidic residues" evidence="1">
    <location>
        <begin position="753"/>
        <end position="763"/>
    </location>
</feature>
<gene>
    <name evidence="2" type="ORF">QBC34DRAFT_388719</name>
</gene>
<feature type="region of interest" description="Disordered" evidence="1">
    <location>
        <begin position="640"/>
        <end position="660"/>
    </location>
</feature>
<evidence type="ECO:0000313" key="2">
    <source>
        <dbReference type="EMBL" id="KAK4456040.1"/>
    </source>
</evidence>
<evidence type="ECO:0008006" key="4">
    <source>
        <dbReference type="Google" id="ProtNLM"/>
    </source>
</evidence>
<feature type="region of interest" description="Disordered" evidence="1">
    <location>
        <begin position="713"/>
        <end position="825"/>
    </location>
</feature>
<comment type="caution">
    <text evidence="2">The sequence shown here is derived from an EMBL/GenBank/DDBJ whole genome shotgun (WGS) entry which is preliminary data.</text>
</comment>
<evidence type="ECO:0000256" key="1">
    <source>
        <dbReference type="SAM" id="MobiDB-lite"/>
    </source>
</evidence>
<name>A0AAV9H682_9PEZI</name>
<feature type="compositionally biased region" description="Low complexity" evidence="1">
    <location>
        <begin position="721"/>
        <end position="752"/>
    </location>
</feature>
<dbReference type="Proteomes" id="UP001321760">
    <property type="component" value="Unassembled WGS sequence"/>
</dbReference>
<keyword evidence="3" id="KW-1185">Reference proteome</keyword>
<protein>
    <recommendedName>
        <fullName evidence="4">Wings apart-like protein C-terminal domain-containing protein</fullName>
    </recommendedName>
</protein>
<feature type="compositionally biased region" description="Low complexity" evidence="1">
    <location>
        <begin position="94"/>
        <end position="108"/>
    </location>
</feature>
<organism evidence="2 3">
    <name type="scientific">Podospora aff. communis PSN243</name>
    <dbReference type="NCBI Taxonomy" id="3040156"/>
    <lineage>
        <taxon>Eukaryota</taxon>
        <taxon>Fungi</taxon>
        <taxon>Dikarya</taxon>
        <taxon>Ascomycota</taxon>
        <taxon>Pezizomycotina</taxon>
        <taxon>Sordariomycetes</taxon>
        <taxon>Sordariomycetidae</taxon>
        <taxon>Sordariales</taxon>
        <taxon>Podosporaceae</taxon>
        <taxon>Podospora</taxon>
    </lineage>
</organism>
<feature type="region of interest" description="Disordered" evidence="1">
    <location>
        <begin position="865"/>
        <end position="926"/>
    </location>
</feature>
<dbReference type="EMBL" id="MU865913">
    <property type="protein sequence ID" value="KAK4456040.1"/>
    <property type="molecule type" value="Genomic_DNA"/>
</dbReference>
<feature type="compositionally biased region" description="Low complexity" evidence="1">
    <location>
        <begin position="52"/>
        <end position="68"/>
    </location>
</feature>
<accession>A0AAV9H682</accession>
<feature type="compositionally biased region" description="Acidic residues" evidence="1">
    <location>
        <begin position="912"/>
        <end position="926"/>
    </location>
</feature>
<sequence>MDLSRRPPLANQNIAHHESTQVWTASRCHRLLRPLLAHISVLRKEKARKAATENNATAPGTGTTATLACKRSNPGSATGQTEACKRRKICNKYSSKASRRASSQADASTPQRRQGDDERQHHRQRIGVNKAFQVVAMPTPFLQRVRNHQPSSPLSGMGDSGRGAMPRPEGGEASPRSPNRPGRPLSSLHNPFHLETELTALRRLTTRPAHSALHDSILRALESILRATCPRKTSVAAPRSLVGMCLRKVPEYISELEYWEKHDAEANGTKSVLNESKAALDVYSELESFGVVDGWKQLCVVVRAHSVRILEEAVREGLLEDEMTELAIRLCLEHMPEMELSSLIDSFIRRQYPGPSNDDDDLFESESTLWPLRIIRHYDTRSSNLALGKLALLLADGSLPATWILTKNFRSMWVATAKQMTKTTLDGCHRISDFFSITIELLCSQTSARSLKGASEEERREKERAQKMLTSGIAALASMVLLDQEAVETSETKITTLGKRVQHIVQTCINRIERARRATRRDIGIYLLRLCAFLSLDATKSASAGIEAAWHDTLSHKRHGETARLYDATLGLVGAVAHNCSRGTGLPPNDYFSKLCDKLATLNLPNDQLSNLRVDGAFYIAEHTGSLRDLAYAESLRAASRSSNPGSEAKTQAGAAHNEKPSAAFVWDDDIGEWVISKAVAVPALAPRRSTRSSPKRPVRRSLSLAECIANFQSNIGGGSTRPRSGSTGTASSWESDSGGDSSDPSEVSESGHSSEDDASDHVSEDDDQGVDMGEDNSSEDEHPVNDSDMDSYVNHWLPDTPATEVSPITRSSSPAPVKSSKRGVRDTLTTYLSLPARRSSMGFLSRRSLSNPSRQFLQETGVGDELAPQGHGDDARQENQPSATTRKRTRSAGGSLLCMKPVKKPGRAVEEGYDLGSSEDELGFI</sequence>
<proteinExistence type="predicted"/>
<feature type="region of interest" description="Disordered" evidence="1">
    <location>
        <begin position="48"/>
        <end position="132"/>
    </location>
</feature>
<feature type="compositionally biased region" description="Polar residues" evidence="1">
    <location>
        <begin position="640"/>
        <end position="650"/>
    </location>
</feature>
<reference evidence="2" key="2">
    <citation type="submission" date="2023-05" db="EMBL/GenBank/DDBJ databases">
        <authorList>
            <consortium name="Lawrence Berkeley National Laboratory"/>
            <person name="Steindorff A."/>
            <person name="Hensen N."/>
            <person name="Bonometti L."/>
            <person name="Westerberg I."/>
            <person name="Brannstrom I.O."/>
            <person name="Guillou S."/>
            <person name="Cros-Aarteil S."/>
            <person name="Calhoun S."/>
            <person name="Haridas S."/>
            <person name="Kuo A."/>
            <person name="Mondo S."/>
            <person name="Pangilinan J."/>
            <person name="Riley R."/>
            <person name="Labutti K."/>
            <person name="Andreopoulos B."/>
            <person name="Lipzen A."/>
            <person name="Chen C."/>
            <person name="Yanf M."/>
            <person name="Daum C."/>
            <person name="Ng V."/>
            <person name="Clum A."/>
            <person name="Ohm R."/>
            <person name="Martin F."/>
            <person name="Silar P."/>
            <person name="Natvig D."/>
            <person name="Lalanne C."/>
            <person name="Gautier V."/>
            <person name="Ament-Velasquez S.L."/>
            <person name="Kruys A."/>
            <person name="Hutchinson M.I."/>
            <person name="Powell A.J."/>
            <person name="Barry K."/>
            <person name="Miller A.N."/>
            <person name="Grigoriev I.V."/>
            <person name="Debuchy R."/>
            <person name="Gladieux P."/>
            <person name="Thoren M.H."/>
            <person name="Johannesson H."/>
        </authorList>
    </citation>
    <scope>NUCLEOTIDE SEQUENCE</scope>
    <source>
        <strain evidence="2">PSN243</strain>
    </source>
</reference>
<dbReference type="AlphaFoldDB" id="A0AAV9H682"/>
<evidence type="ECO:0000313" key="3">
    <source>
        <dbReference type="Proteomes" id="UP001321760"/>
    </source>
</evidence>